<dbReference type="GO" id="GO:0005634">
    <property type="term" value="C:nucleus"/>
    <property type="evidence" value="ECO:0007669"/>
    <property type="project" value="UniProtKB-SubCell"/>
</dbReference>
<feature type="compositionally biased region" description="Low complexity" evidence="9">
    <location>
        <begin position="441"/>
        <end position="456"/>
    </location>
</feature>
<organism evidence="11">
    <name type="scientific">Oikopleura dioica</name>
    <name type="common">Tunicate</name>
    <dbReference type="NCBI Taxonomy" id="34765"/>
    <lineage>
        <taxon>Eukaryota</taxon>
        <taxon>Metazoa</taxon>
        <taxon>Chordata</taxon>
        <taxon>Tunicata</taxon>
        <taxon>Appendicularia</taxon>
        <taxon>Copelata</taxon>
        <taxon>Oikopleuridae</taxon>
        <taxon>Oikopleura</taxon>
    </lineage>
</organism>
<keyword evidence="13" id="KW-1185">Reference proteome</keyword>
<feature type="region of interest" description="Disordered" evidence="9">
    <location>
        <begin position="423"/>
        <end position="481"/>
    </location>
</feature>
<evidence type="ECO:0000256" key="8">
    <source>
        <dbReference type="RuleBase" id="RU000383"/>
    </source>
</evidence>
<dbReference type="InterPro" id="IPR013763">
    <property type="entry name" value="Cyclin-like_dom"/>
</dbReference>
<evidence type="ECO:0000256" key="3">
    <source>
        <dbReference type="ARBA" id="ARBA00022553"/>
    </source>
</evidence>
<dbReference type="InterPro" id="IPR043198">
    <property type="entry name" value="Cyclin/Ssn8"/>
</dbReference>
<gene>
    <name evidence="12" type="primary">cyclinT</name>
    <name evidence="11" type="ORF">GSOID_T00014908001</name>
</gene>
<dbReference type="GO" id="GO:0016538">
    <property type="term" value="F:cyclin-dependent protein serine/threonine kinase regulator activity"/>
    <property type="evidence" value="ECO:0007669"/>
    <property type="project" value="InterPro"/>
</dbReference>
<dbReference type="CDD" id="cd20539">
    <property type="entry name" value="CYCLIN_CCNT_rpt2"/>
    <property type="match status" value="1"/>
</dbReference>
<keyword evidence="7" id="KW-0539">Nucleus</keyword>
<evidence type="ECO:0000256" key="7">
    <source>
        <dbReference type="ARBA" id="ARBA00023242"/>
    </source>
</evidence>
<feature type="compositionally biased region" description="Low complexity" evidence="9">
    <location>
        <begin position="371"/>
        <end position="381"/>
    </location>
</feature>
<evidence type="ECO:0000256" key="9">
    <source>
        <dbReference type="SAM" id="MobiDB-lite"/>
    </source>
</evidence>
<evidence type="ECO:0000256" key="6">
    <source>
        <dbReference type="ARBA" id="ARBA00023163"/>
    </source>
</evidence>
<dbReference type="EMBL" id="FR822375">
    <property type="protein sequence ID" value="CBZ41236.1"/>
    <property type="molecule type" value="Genomic_DNA"/>
</dbReference>
<dbReference type="SMART" id="SM00385">
    <property type="entry name" value="CYCLIN"/>
    <property type="match status" value="1"/>
</dbReference>
<evidence type="ECO:0000313" key="11">
    <source>
        <dbReference type="EMBL" id="CBY22985.1"/>
    </source>
</evidence>
<evidence type="ECO:0000256" key="4">
    <source>
        <dbReference type="ARBA" id="ARBA00023015"/>
    </source>
</evidence>
<keyword evidence="5 8" id="KW-0195">Cyclin</keyword>
<comment type="similarity">
    <text evidence="2">Belongs to the cyclin family. Cyclin C subfamily.</text>
</comment>
<dbReference type="InterPro" id="IPR036915">
    <property type="entry name" value="Cyclin-like_sf"/>
</dbReference>
<feature type="compositionally biased region" description="Basic and acidic residues" evidence="9">
    <location>
        <begin position="423"/>
        <end position="440"/>
    </location>
</feature>
<protein>
    <submittedName>
        <fullName evidence="12">Cyclin T protein</fullName>
    </submittedName>
</protein>
<dbReference type="Gene3D" id="1.10.472.10">
    <property type="entry name" value="Cyclin-like"/>
    <property type="match status" value="2"/>
</dbReference>
<feature type="region of interest" description="Disordered" evidence="9">
    <location>
        <begin position="285"/>
        <end position="388"/>
    </location>
</feature>
<sequence>MSSNQARRSIKKEDEVKERWFFSKSEIEETPSAADGISQFDELRYRQHAANLIQECGKQLKLAQLPINTAIVFIHRFFMVHSFKKFNKYDIAAAALFLASKVEESPRKVEQVLKVKEDWTRKGSQKPEPPLDPASDEYHWKLNQLIDHELLMLQTFGFEVTVDHPHKHVIKATQFMRAPRELASTAYFMATNSLNLTTFCLEMRPEVAAATCIYMSIRWSKFKMDRSSEGREWWSYLDPTLTEEELHLNSKRYIDVLKDHPTRVTEVKQMCPGLAIETASLNNSSHLNEDQTHRRSSNNPSAWAGNHSNKRPFSAEDQEASKRMKTESRVKEEQKPALPPVRLPGSCSRMREIESRLKPDGSTPIGKKPSAHNSTNSNAASGRPGSYLPRLRQEEKFVKECLRQKELWARLSDEEKEYCKSWKVKEKNRKEREKIRESMSRSRQSGNASSSLNSSNAPIRAPPDLSESHRAVDQIANELLM</sequence>
<name>E4X0V0_OIKDI</name>
<dbReference type="InterPro" id="IPR006671">
    <property type="entry name" value="Cyclin_N"/>
</dbReference>
<feature type="domain" description="Cyclin-like" evidence="10">
    <location>
        <begin position="51"/>
        <end position="154"/>
    </location>
</feature>
<evidence type="ECO:0000259" key="10">
    <source>
        <dbReference type="SMART" id="SM00385"/>
    </source>
</evidence>
<dbReference type="AlphaFoldDB" id="E4X0V0"/>
<keyword evidence="3" id="KW-0597">Phosphoprotein</keyword>
<dbReference type="Proteomes" id="UP000001307">
    <property type="component" value="Unassembled WGS sequence"/>
</dbReference>
<comment type="subcellular location">
    <subcellularLocation>
        <location evidence="1">Nucleus</location>
    </subcellularLocation>
</comment>
<dbReference type="EMBL" id="FN653020">
    <property type="protein sequence ID" value="CBY22985.1"/>
    <property type="molecule type" value="Genomic_DNA"/>
</dbReference>
<dbReference type="CDD" id="cd20538">
    <property type="entry name" value="CYCLIN_CCNT_rpt1"/>
    <property type="match status" value="1"/>
</dbReference>
<reference evidence="12" key="2">
    <citation type="submission" date="2011-02" db="EMBL/GenBank/DDBJ databases">
        <title>Expansion of cyclin B, D and CDK1 repertoires in a chordate, Oikopleura,that extensively endoreduplicates.</title>
        <authorList>
            <person name="Campsteijn C."/>
            <person name="Ovrebo J.I."/>
            <person name="Karlsen B.O."/>
            <person name="Thompson E.M."/>
        </authorList>
    </citation>
    <scope>NUCLEOTIDE SEQUENCE</scope>
</reference>
<dbReference type="SUPFAM" id="SSF47954">
    <property type="entry name" value="Cyclin-like"/>
    <property type="match status" value="2"/>
</dbReference>
<evidence type="ECO:0000256" key="1">
    <source>
        <dbReference type="ARBA" id="ARBA00004123"/>
    </source>
</evidence>
<feature type="compositionally biased region" description="Basic and acidic residues" evidence="9">
    <location>
        <begin position="349"/>
        <end position="359"/>
    </location>
</feature>
<dbReference type="OrthoDB" id="25002at2759"/>
<dbReference type="Pfam" id="PF21797">
    <property type="entry name" value="CycT2-like_C"/>
    <property type="match status" value="1"/>
</dbReference>
<dbReference type="FunCoup" id="E4X0V0">
    <property type="interactions" value="439"/>
</dbReference>
<keyword evidence="6" id="KW-0804">Transcription</keyword>
<reference evidence="11" key="1">
    <citation type="journal article" date="2010" name="Science">
        <title>Plasticity of animal genome architecture unmasked by rapid evolution of a pelagic tunicate.</title>
        <authorList>
            <person name="Denoeud F."/>
            <person name="Henriet S."/>
            <person name="Mungpakdee S."/>
            <person name="Aury J.M."/>
            <person name="Da Silva C."/>
            <person name="Brinkmann H."/>
            <person name="Mikhaleva J."/>
            <person name="Olsen L.C."/>
            <person name="Jubin C."/>
            <person name="Canestro C."/>
            <person name="Bouquet J.M."/>
            <person name="Danks G."/>
            <person name="Poulain J."/>
            <person name="Campsteijn C."/>
            <person name="Adamski M."/>
            <person name="Cross I."/>
            <person name="Yadetie F."/>
            <person name="Muffato M."/>
            <person name="Louis A."/>
            <person name="Butcher S."/>
            <person name="Tsagkogeorga G."/>
            <person name="Konrad A."/>
            <person name="Singh S."/>
            <person name="Jensen M.F."/>
            <person name="Cong E.H."/>
            <person name="Eikeseth-Otteraa H."/>
            <person name="Noel B."/>
            <person name="Anthouard V."/>
            <person name="Porcel B.M."/>
            <person name="Kachouri-Lafond R."/>
            <person name="Nishino A."/>
            <person name="Ugolini M."/>
            <person name="Chourrout P."/>
            <person name="Nishida H."/>
            <person name="Aasland R."/>
            <person name="Huzurbazar S."/>
            <person name="Westhof E."/>
            <person name="Delsuc F."/>
            <person name="Lehrach H."/>
            <person name="Reinhardt R."/>
            <person name="Weissenbach J."/>
            <person name="Roy S.W."/>
            <person name="Artiguenave F."/>
            <person name="Postlethwait J.H."/>
            <person name="Manak J.R."/>
            <person name="Thompson E.M."/>
            <person name="Jaillon O."/>
            <person name="Du Pasquier L."/>
            <person name="Boudinot P."/>
            <person name="Liberles D.A."/>
            <person name="Volff J.N."/>
            <person name="Philippe H."/>
            <person name="Lenhard B."/>
            <person name="Roest Crollius H."/>
            <person name="Wincker P."/>
            <person name="Chourrout D."/>
        </authorList>
    </citation>
    <scope>NUCLEOTIDE SEQUENCE [LARGE SCALE GENOMIC DNA]</scope>
</reference>
<accession>E4X0V0</accession>
<dbReference type="GO" id="GO:0006357">
    <property type="term" value="P:regulation of transcription by RNA polymerase II"/>
    <property type="evidence" value="ECO:0007669"/>
    <property type="project" value="InterPro"/>
</dbReference>
<evidence type="ECO:0000313" key="13">
    <source>
        <dbReference type="Proteomes" id="UP000001307"/>
    </source>
</evidence>
<dbReference type="Pfam" id="PF00134">
    <property type="entry name" value="Cyclin_N"/>
    <property type="match status" value="1"/>
</dbReference>
<evidence type="ECO:0000256" key="5">
    <source>
        <dbReference type="ARBA" id="ARBA00023127"/>
    </source>
</evidence>
<evidence type="ECO:0000313" key="12">
    <source>
        <dbReference type="EMBL" id="CBZ41236.1"/>
    </source>
</evidence>
<dbReference type="FunFam" id="1.10.472.10:FF:000004">
    <property type="entry name" value="Cyclin T2"/>
    <property type="match status" value="1"/>
</dbReference>
<feature type="compositionally biased region" description="Basic and acidic residues" evidence="9">
    <location>
        <begin position="319"/>
        <end position="335"/>
    </location>
</feature>
<dbReference type="InParanoid" id="E4X0V0"/>
<evidence type="ECO:0000256" key="2">
    <source>
        <dbReference type="ARBA" id="ARBA00008638"/>
    </source>
</evidence>
<proteinExistence type="inferred from homology"/>
<keyword evidence="4" id="KW-0805">Transcription regulation</keyword>
<dbReference type="PANTHER" id="PTHR10026">
    <property type="entry name" value="CYCLIN"/>
    <property type="match status" value="1"/>
</dbReference>